<comment type="caution">
    <text evidence="5">The sequence shown here is derived from an EMBL/GenBank/DDBJ whole genome shotgun (WGS) entry which is preliminary data.</text>
</comment>
<dbReference type="SMART" id="SM00397">
    <property type="entry name" value="t_SNARE"/>
    <property type="match status" value="2"/>
</dbReference>
<feature type="coiled-coil region" evidence="2">
    <location>
        <begin position="500"/>
        <end position="527"/>
    </location>
</feature>
<name>A0ABR1F7M0_9ASCO</name>
<gene>
    <name evidence="5" type="ORF">BZA70DRAFT_277159</name>
</gene>
<feature type="compositionally biased region" description="Low complexity" evidence="3">
    <location>
        <begin position="11"/>
        <end position="22"/>
    </location>
</feature>
<dbReference type="InterPro" id="IPR000727">
    <property type="entry name" value="T_SNARE_dom"/>
</dbReference>
<dbReference type="Proteomes" id="UP001498771">
    <property type="component" value="Unassembled WGS sequence"/>
</dbReference>
<dbReference type="PANTHER" id="PTHR19305">
    <property type="entry name" value="SYNAPTOSOMAL ASSOCIATED PROTEIN"/>
    <property type="match status" value="1"/>
</dbReference>
<keyword evidence="2" id="KW-0175">Coiled coil</keyword>
<evidence type="ECO:0000259" key="4">
    <source>
        <dbReference type="PROSITE" id="PS50192"/>
    </source>
</evidence>
<evidence type="ECO:0000313" key="5">
    <source>
        <dbReference type="EMBL" id="KAK7205831.1"/>
    </source>
</evidence>
<dbReference type="Gene3D" id="1.20.5.110">
    <property type="match status" value="2"/>
</dbReference>
<dbReference type="PROSITE" id="PS50192">
    <property type="entry name" value="T_SNARE"/>
    <property type="match status" value="1"/>
</dbReference>
<evidence type="ECO:0000256" key="3">
    <source>
        <dbReference type="SAM" id="MobiDB-lite"/>
    </source>
</evidence>
<dbReference type="EMBL" id="JBBJBU010000004">
    <property type="protein sequence ID" value="KAK7205831.1"/>
    <property type="molecule type" value="Genomic_DNA"/>
</dbReference>
<keyword evidence="6" id="KW-1185">Reference proteome</keyword>
<evidence type="ECO:0000256" key="2">
    <source>
        <dbReference type="SAM" id="Coils"/>
    </source>
</evidence>
<sequence>MKKFLGRSKRSSSPTPSEMSVSANDYGNPYTSSPDYTQRSEGRKNPYAINDGKYNTAPRAPASSSGEGDYNPYASGPGSNSSSFSSSSSSSSGGDANPYQSSEAPHNPYEVSSRPSNSYAPARGRPQAQHSLSASSAAPAPAPAASRDHNPYGSYQPVSTTALPDYASYDGDAAPSYHSAPGSHYGSTTSVNTLPARQEDDAVSIADSTRQELFKGARNRFKLKTPSIRSGKDEQSQMQAQTFMPEQSSDYDPSIMETEAERAARYGEQPGSSSGNVYAETAYGSSVNFDELREQQEQEEEAQVQEMKQQMKYIKGQSLGSAQNARRYAEEAEASGLRTLAMLGEQSDRLANSEASLAVTENQTKLAEDYAKELKSLNRSMFAVHVSNPFNSRRRLQEQEKRIRDTFSSQQDAREDNRRVQYQAQMRIGEAMGNLPGQRRRQLTDTELRYREQMQKQKAGLAQASRFQFEPDDEDFELERDIDATLDDVGAASQRLHSMAQSLNSELESQNKRVNKLNEKTQEVEINVHLNTSRLAKIK</sequence>
<evidence type="ECO:0000256" key="1">
    <source>
        <dbReference type="ARBA" id="ARBA00009480"/>
    </source>
</evidence>
<feature type="domain" description="T-SNARE coiled-coil homology" evidence="4">
    <location>
        <begin position="476"/>
        <end position="538"/>
    </location>
</feature>
<accession>A0ABR1F7M0</accession>
<feature type="region of interest" description="Disordered" evidence="3">
    <location>
        <begin position="1"/>
        <end position="252"/>
    </location>
</feature>
<dbReference type="SUPFAM" id="SSF58038">
    <property type="entry name" value="SNARE fusion complex"/>
    <property type="match status" value="2"/>
</dbReference>
<dbReference type="RefSeq" id="XP_064768864.1">
    <property type="nucleotide sequence ID" value="XM_064912411.1"/>
</dbReference>
<dbReference type="CDD" id="cd15857">
    <property type="entry name" value="SNARE_SEC9C"/>
    <property type="match status" value="1"/>
</dbReference>
<dbReference type="PANTHER" id="PTHR19305:SF9">
    <property type="entry name" value="SYNAPTOSOMAL-ASSOCIATED PROTEIN 29"/>
    <property type="match status" value="1"/>
</dbReference>
<feature type="compositionally biased region" description="Basic residues" evidence="3">
    <location>
        <begin position="1"/>
        <end position="10"/>
    </location>
</feature>
<protein>
    <recommendedName>
        <fullName evidence="4">t-SNARE coiled-coil homology domain-containing protein</fullName>
    </recommendedName>
</protein>
<organism evidence="5 6">
    <name type="scientific">Myxozyma melibiosi</name>
    <dbReference type="NCBI Taxonomy" id="54550"/>
    <lineage>
        <taxon>Eukaryota</taxon>
        <taxon>Fungi</taxon>
        <taxon>Dikarya</taxon>
        <taxon>Ascomycota</taxon>
        <taxon>Saccharomycotina</taxon>
        <taxon>Lipomycetes</taxon>
        <taxon>Lipomycetales</taxon>
        <taxon>Lipomycetaceae</taxon>
        <taxon>Myxozyma</taxon>
    </lineage>
</organism>
<reference evidence="5 6" key="1">
    <citation type="submission" date="2024-03" db="EMBL/GenBank/DDBJ databases">
        <title>Genome-scale model development and genomic sequencing of the oleaginous clade Lipomyces.</title>
        <authorList>
            <consortium name="Lawrence Berkeley National Laboratory"/>
            <person name="Czajka J.J."/>
            <person name="Han Y."/>
            <person name="Kim J."/>
            <person name="Mondo S.J."/>
            <person name="Hofstad B.A."/>
            <person name="Robles A."/>
            <person name="Haridas S."/>
            <person name="Riley R."/>
            <person name="LaButti K."/>
            <person name="Pangilinan J."/>
            <person name="Andreopoulos W."/>
            <person name="Lipzen A."/>
            <person name="Yan J."/>
            <person name="Wang M."/>
            <person name="Ng V."/>
            <person name="Grigoriev I.V."/>
            <person name="Spatafora J.W."/>
            <person name="Magnuson J.K."/>
            <person name="Baker S.E."/>
            <person name="Pomraning K.R."/>
        </authorList>
    </citation>
    <scope>NUCLEOTIDE SEQUENCE [LARGE SCALE GENOMIC DNA]</scope>
    <source>
        <strain evidence="5 6">Phaff 52-87</strain>
    </source>
</reference>
<proteinExistence type="inferred from homology"/>
<comment type="similarity">
    <text evidence="1">Belongs to the SNAP-25 family.</text>
</comment>
<dbReference type="CDD" id="cd15886">
    <property type="entry name" value="SNARE_SEC9N"/>
    <property type="match status" value="1"/>
</dbReference>
<evidence type="ECO:0000313" key="6">
    <source>
        <dbReference type="Proteomes" id="UP001498771"/>
    </source>
</evidence>
<feature type="compositionally biased region" description="Polar residues" evidence="3">
    <location>
        <begin position="185"/>
        <end position="195"/>
    </location>
</feature>
<feature type="compositionally biased region" description="Polar residues" evidence="3">
    <location>
        <begin position="23"/>
        <end position="37"/>
    </location>
</feature>
<feature type="compositionally biased region" description="Polar residues" evidence="3">
    <location>
        <begin position="236"/>
        <end position="251"/>
    </location>
</feature>
<feature type="compositionally biased region" description="Low complexity" evidence="3">
    <location>
        <begin position="133"/>
        <end position="145"/>
    </location>
</feature>
<feature type="compositionally biased region" description="Low complexity" evidence="3">
    <location>
        <begin position="75"/>
        <end position="94"/>
    </location>
</feature>
<dbReference type="GeneID" id="90037923"/>